<keyword evidence="7" id="KW-1015">Disulfide bond</keyword>
<feature type="transmembrane region" description="Helical" evidence="8">
    <location>
        <begin position="260"/>
        <end position="280"/>
    </location>
</feature>
<organism evidence="10 11">
    <name type="scientific">Branchiostoma lanceolatum</name>
    <name type="common">Common lancelet</name>
    <name type="synonym">Amphioxus lanceolatum</name>
    <dbReference type="NCBI Taxonomy" id="7740"/>
    <lineage>
        <taxon>Eukaryota</taxon>
        <taxon>Metazoa</taxon>
        <taxon>Chordata</taxon>
        <taxon>Cephalochordata</taxon>
        <taxon>Leptocardii</taxon>
        <taxon>Amphioxiformes</taxon>
        <taxon>Branchiostomatidae</taxon>
        <taxon>Branchiostoma</taxon>
    </lineage>
</organism>
<feature type="transmembrane region" description="Helical" evidence="8">
    <location>
        <begin position="12"/>
        <end position="31"/>
    </location>
</feature>
<dbReference type="OrthoDB" id="5062115at2759"/>
<dbReference type="InterPro" id="IPR004156">
    <property type="entry name" value="OATP"/>
</dbReference>
<feature type="transmembrane region" description="Helical" evidence="8">
    <location>
        <begin position="79"/>
        <end position="100"/>
    </location>
</feature>
<evidence type="ECO:0000256" key="3">
    <source>
        <dbReference type="ARBA" id="ARBA00022475"/>
    </source>
</evidence>
<evidence type="ECO:0000313" key="11">
    <source>
        <dbReference type="Proteomes" id="UP000838412"/>
    </source>
</evidence>
<gene>
    <name evidence="10" type="primary">SLCO1B1</name>
    <name evidence="10" type="ORF">BLAG_LOCUS20504</name>
</gene>
<feature type="transmembrane region" description="Helical" evidence="8">
    <location>
        <begin position="178"/>
        <end position="201"/>
    </location>
</feature>
<evidence type="ECO:0000259" key="9">
    <source>
        <dbReference type="PROSITE" id="PS51465"/>
    </source>
</evidence>
<dbReference type="GO" id="GO:0043252">
    <property type="term" value="P:sodium-independent organic anion transport"/>
    <property type="evidence" value="ECO:0007669"/>
    <property type="project" value="TreeGrafter"/>
</dbReference>
<evidence type="ECO:0000256" key="1">
    <source>
        <dbReference type="ARBA" id="ARBA00004651"/>
    </source>
</evidence>
<feature type="domain" description="Kazal-like" evidence="9">
    <location>
        <begin position="332"/>
        <end position="383"/>
    </location>
</feature>
<dbReference type="SUPFAM" id="SSF100895">
    <property type="entry name" value="Kazal-type serine protease inhibitors"/>
    <property type="match status" value="1"/>
</dbReference>
<dbReference type="SUPFAM" id="SSF103473">
    <property type="entry name" value="MFS general substrate transporter"/>
    <property type="match status" value="1"/>
</dbReference>
<evidence type="ECO:0000256" key="6">
    <source>
        <dbReference type="ARBA" id="ARBA00023136"/>
    </source>
</evidence>
<protein>
    <submittedName>
        <fullName evidence="10">SLCO1B1 protein</fullName>
    </submittedName>
</protein>
<keyword evidence="4 8" id="KW-0812">Transmembrane</keyword>
<keyword evidence="3" id="KW-1003">Cell membrane</keyword>
<dbReference type="GO" id="GO:0016323">
    <property type="term" value="C:basolateral plasma membrane"/>
    <property type="evidence" value="ECO:0007669"/>
    <property type="project" value="TreeGrafter"/>
</dbReference>
<reference evidence="10" key="1">
    <citation type="submission" date="2022-01" db="EMBL/GenBank/DDBJ databases">
        <authorList>
            <person name="Braso-Vives M."/>
        </authorList>
    </citation>
    <scope>NUCLEOTIDE SEQUENCE</scope>
</reference>
<dbReference type="PANTHER" id="PTHR11388">
    <property type="entry name" value="ORGANIC ANION TRANSPORTER"/>
    <property type="match status" value="1"/>
</dbReference>
<dbReference type="Pfam" id="PF03137">
    <property type="entry name" value="OATP"/>
    <property type="match status" value="2"/>
</dbReference>
<comment type="similarity">
    <text evidence="2">Belongs to the organo anion transporter (TC 2.A.60) family.</text>
</comment>
<dbReference type="Proteomes" id="UP000838412">
    <property type="component" value="Chromosome 6"/>
</dbReference>
<feature type="transmembrane region" description="Helical" evidence="8">
    <location>
        <begin position="292"/>
        <end position="311"/>
    </location>
</feature>
<dbReference type="InterPro" id="IPR036058">
    <property type="entry name" value="Kazal_dom_sf"/>
</dbReference>
<feature type="transmembrane region" description="Helical" evidence="8">
    <location>
        <begin position="132"/>
        <end position="151"/>
    </location>
</feature>
<keyword evidence="5 8" id="KW-1133">Transmembrane helix</keyword>
<dbReference type="PANTHER" id="PTHR11388:SF100">
    <property type="entry name" value="SOLUTE CARRIER ORGANIC ANION TRANSPORTER FAMILY MEMBER 4A1"/>
    <property type="match status" value="1"/>
</dbReference>
<dbReference type="InterPro" id="IPR036259">
    <property type="entry name" value="MFS_trans_sf"/>
</dbReference>
<dbReference type="Pfam" id="PF07648">
    <property type="entry name" value="Kazal_2"/>
    <property type="match status" value="1"/>
</dbReference>
<keyword evidence="6 8" id="KW-0472">Membrane</keyword>
<name>A0A8K0A2U6_BRALA</name>
<dbReference type="Gene3D" id="1.20.1250.20">
    <property type="entry name" value="MFS general substrate transporter like domains"/>
    <property type="match status" value="1"/>
</dbReference>
<dbReference type="EMBL" id="OV696691">
    <property type="protein sequence ID" value="CAH1267019.1"/>
    <property type="molecule type" value="Genomic_DNA"/>
</dbReference>
<dbReference type="AlphaFoldDB" id="A0A8K0A2U6"/>
<dbReference type="PROSITE" id="PS51465">
    <property type="entry name" value="KAZAL_2"/>
    <property type="match status" value="1"/>
</dbReference>
<dbReference type="InterPro" id="IPR002350">
    <property type="entry name" value="Kazal_dom"/>
</dbReference>
<evidence type="ECO:0000256" key="2">
    <source>
        <dbReference type="ARBA" id="ARBA00009657"/>
    </source>
</evidence>
<accession>A0A8K0A2U6</accession>
<dbReference type="GO" id="GO:0015347">
    <property type="term" value="F:sodium-independent organic anion transmembrane transporter activity"/>
    <property type="evidence" value="ECO:0007669"/>
    <property type="project" value="TreeGrafter"/>
</dbReference>
<feature type="transmembrane region" description="Helical" evidence="8">
    <location>
        <begin position="493"/>
        <end position="515"/>
    </location>
</feature>
<evidence type="ECO:0000256" key="7">
    <source>
        <dbReference type="ARBA" id="ARBA00023157"/>
    </source>
</evidence>
<proteinExistence type="inferred from homology"/>
<comment type="subcellular location">
    <subcellularLocation>
        <location evidence="1">Cell membrane</location>
        <topology evidence="1">Multi-pass membrane protein</topology>
    </subcellularLocation>
</comment>
<sequence length="525" mass="55196">MPVTGLSRRRRPLFSAIGLSAIIAGSLLYILPEFIVPRHRSPVAASDSPQLCLSSGNASHRTCGDEPAAGVWTAFLLQAAGRALMGFSSISVYSLAVAYLGDVAGPKRSSNYLGECLGDPDDEMFVSVYGDFVIGIYFSASAVGPALGILLSSEFLKLPTDLGKGSETVAPDANTTGAWWLISVVGSALAFILMPLVALLPDKHTDAAESRSFIQGLKTIVTDPVKATLLLAGSIDSLLPLIVLSYSFKLLEILFPDLSYATYIIAGVVVPLGGAGFPIGGFVTRRLSTRGVIKFCMIAALVTSALFPGMLVHCSETAPFAGMDTRRTDSSNNLNATCNSDCTCSRDLYQPVCGETQISYFSPCHAGCTESGIRGFLNCACVGRNGTATPGECSVAGACPAWKLPVAATFYALLAVGLTITKSPSTVVLMRLTEEEFKTVTVAISETGKLLTVLGVIPAVGALIDRSCLLWTTDCGTTGSCLRYQPGTVARDFVLINVGLKALSCLCYLLTLVLYRGEPSEILAA</sequence>
<evidence type="ECO:0000256" key="5">
    <source>
        <dbReference type="ARBA" id="ARBA00022989"/>
    </source>
</evidence>
<evidence type="ECO:0000313" key="10">
    <source>
        <dbReference type="EMBL" id="CAH1267019.1"/>
    </source>
</evidence>
<feature type="transmembrane region" description="Helical" evidence="8">
    <location>
        <begin position="227"/>
        <end position="248"/>
    </location>
</feature>
<evidence type="ECO:0000256" key="4">
    <source>
        <dbReference type="ARBA" id="ARBA00022692"/>
    </source>
</evidence>
<keyword evidence="11" id="KW-1185">Reference proteome</keyword>
<evidence type="ECO:0000256" key="8">
    <source>
        <dbReference type="SAM" id="Phobius"/>
    </source>
</evidence>